<dbReference type="InterPro" id="IPR006058">
    <property type="entry name" value="2Fe2S_fd_BS"/>
</dbReference>
<comment type="caution">
    <text evidence="12">The sequence shown here is derived from an EMBL/GenBank/DDBJ whole genome shotgun (WGS) entry which is preliminary data.</text>
</comment>
<dbReference type="STRING" id="1450535.A0A317X015"/>
<dbReference type="GO" id="GO:0051537">
    <property type="term" value="F:2 iron, 2 sulfur cluster binding"/>
    <property type="evidence" value="ECO:0007669"/>
    <property type="project" value="UniProtKB-KW"/>
</dbReference>
<keyword evidence="7" id="KW-0408">Iron</keyword>
<dbReference type="AlphaFoldDB" id="A0A317X015"/>
<evidence type="ECO:0000256" key="3">
    <source>
        <dbReference type="ARBA" id="ARBA00022643"/>
    </source>
</evidence>
<dbReference type="CDD" id="cd00207">
    <property type="entry name" value="fer2"/>
    <property type="match status" value="1"/>
</dbReference>
<dbReference type="InterPro" id="IPR036010">
    <property type="entry name" value="2Fe-2S_ferredoxin-like_sf"/>
</dbReference>
<dbReference type="Gene3D" id="3.40.50.80">
    <property type="entry name" value="Nucleotide-binding domain of ferredoxin-NADP reductase (FNR) module"/>
    <property type="match status" value="1"/>
</dbReference>
<dbReference type="Pfam" id="PF00111">
    <property type="entry name" value="Fer2"/>
    <property type="match status" value="1"/>
</dbReference>
<dbReference type="Gene3D" id="3.10.20.30">
    <property type="match status" value="1"/>
</dbReference>
<dbReference type="InterPro" id="IPR005302">
    <property type="entry name" value="MoCF_Sase_C"/>
</dbReference>
<dbReference type="PROSITE" id="PS00197">
    <property type="entry name" value="2FE2S_FER_1"/>
    <property type="match status" value="1"/>
</dbReference>
<dbReference type="EMBL" id="MSFK01000008">
    <property type="protein sequence ID" value="PWY91986.1"/>
    <property type="molecule type" value="Genomic_DNA"/>
</dbReference>
<dbReference type="SUPFAM" id="SSF63380">
    <property type="entry name" value="Riboflavin synthase domain-like"/>
    <property type="match status" value="1"/>
</dbReference>
<keyword evidence="2" id="KW-0285">Flavoprotein</keyword>
<dbReference type="InterPro" id="IPR001041">
    <property type="entry name" value="2Fe-2S_ferredoxin-type"/>
</dbReference>
<keyword evidence="3" id="KW-0288">FMN</keyword>
<dbReference type="Gene3D" id="2.40.30.10">
    <property type="entry name" value="Translation factors"/>
    <property type="match status" value="1"/>
</dbReference>
<dbReference type="Proteomes" id="UP000246702">
    <property type="component" value="Unassembled WGS sequence"/>
</dbReference>
<dbReference type="PROSITE" id="PS51085">
    <property type="entry name" value="2FE2S_FER_2"/>
    <property type="match status" value="1"/>
</dbReference>
<evidence type="ECO:0000313" key="12">
    <source>
        <dbReference type="EMBL" id="PWY91986.1"/>
    </source>
</evidence>
<dbReference type="PANTHER" id="PTHR30212:SF2">
    <property type="entry name" value="PROTEIN YIIM"/>
    <property type="match status" value="1"/>
</dbReference>
<keyword evidence="13" id="KW-1185">Reference proteome</keyword>
<dbReference type="GO" id="GO:0008168">
    <property type="term" value="F:methyltransferase activity"/>
    <property type="evidence" value="ECO:0007669"/>
    <property type="project" value="UniProtKB-KW"/>
</dbReference>
<dbReference type="RefSeq" id="XP_025469714.1">
    <property type="nucleotide sequence ID" value="XM_025611325.1"/>
</dbReference>
<dbReference type="InterPro" id="IPR012675">
    <property type="entry name" value="Beta-grasp_dom_sf"/>
</dbReference>
<dbReference type="InterPro" id="IPR039261">
    <property type="entry name" value="FNR_nucleotide-bd"/>
</dbReference>
<evidence type="ECO:0000256" key="1">
    <source>
        <dbReference type="ARBA" id="ARBA00001917"/>
    </source>
</evidence>
<dbReference type="Pfam" id="PF22290">
    <property type="entry name" value="DmmA-like_N"/>
    <property type="match status" value="1"/>
</dbReference>
<evidence type="ECO:0000256" key="6">
    <source>
        <dbReference type="ARBA" id="ARBA00023002"/>
    </source>
</evidence>
<accession>A0A317X015</accession>
<keyword evidence="12" id="KW-0489">Methyltransferase</keyword>
<evidence type="ECO:0000256" key="4">
    <source>
        <dbReference type="ARBA" id="ARBA00022714"/>
    </source>
</evidence>
<evidence type="ECO:0000256" key="5">
    <source>
        <dbReference type="ARBA" id="ARBA00022723"/>
    </source>
</evidence>
<dbReference type="Gene3D" id="2.40.33.20">
    <property type="entry name" value="PK beta-barrel domain-like"/>
    <property type="match status" value="1"/>
</dbReference>
<keyword evidence="5" id="KW-0479">Metal-binding</keyword>
<dbReference type="InterPro" id="IPR052353">
    <property type="entry name" value="Benzoxazolinone_Detox_Enz"/>
</dbReference>
<evidence type="ECO:0000313" key="13">
    <source>
        <dbReference type="Proteomes" id="UP000246702"/>
    </source>
</evidence>
<dbReference type="GO" id="GO:0030170">
    <property type="term" value="F:pyridoxal phosphate binding"/>
    <property type="evidence" value="ECO:0007669"/>
    <property type="project" value="InterPro"/>
</dbReference>
<dbReference type="InterPro" id="IPR011037">
    <property type="entry name" value="Pyrv_Knase-like_insert_dom_sf"/>
</dbReference>
<comment type="cofactor">
    <cofactor evidence="1">
        <name>FMN</name>
        <dbReference type="ChEBI" id="CHEBI:58210"/>
    </cofactor>
</comment>
<dbReference type="PROSITE" id="PS51340">
    <property type="entry name" value="MOSC"/>
    <property type="match status" value="1"/>
</dbReference>
<dbReference type="SUPFAM" id="SSF54292">
    <property type="entry name" value="2Fe-2S ferredoxin-like"/>
    <property type="match status" value="1"/>
</dbReference>
<proteinExistence type="predicted"/>
<dbReference type="GeneID" id="37113468"/>
<dbReference type="Pfam" id="PF03473">
    <property type="entry name" value="MOSC"/>
    <property type="match status" value="1"/>
</dbReference>
<organism evidence="12 13">
    <name type="scientific">Aspergillus sclerotioniger CBS 115572</name>
    <dbReference type="NCBI Taxonomy" id="1450535"/>
    <lineage>
        <taxon>Eukaryota</taxon>
        <taxon>Fungi</taxon>
        <taxon>Dikarya</taxon>
        <taxon>Ascomycota</taxon>
        <taxon>Pezizomycotina</taxon>
        <taxon>Eurotiomycetes</taxon>
        <taxon>Eurotiomycetidae</taxon>
        <taxon>Eurotiales</taxon>
        <taxon>Aspergillaceae</taxon>
        <taxon>Aspergillus</taxon>
        <taxon>Aspergillus subgen. Circumdati</taxon>
    </lineage>
</organism>
<sequence>MTRIEPSPSPIIAIPPPTLLQEIRTSKLRPFGPVLSGIDKQTRPGQLYVSTIGLEDDEHDLTFHGGIDKAIHQYCLDHYSFWADRFPSPEVRARFVPGGFGENLVADGWDERTVCIGDWVRIGTPGSLRTGGSNGCLLEVSLPRQPCFKLNQRFGIKNFAPLTHQEAKTGWYYRVVEEGWIQEGMEIRVVRRRHPRWSIERLHHYVHRDKTDLAVTQHLMAMEVLGDECRDVFIDRWRTHQEKEAAAKRPPETWRKFRVASHSAETPRIVRLELKAVRPSAPSSPPRAILPGSHALLKLPTGLRRAYSIVQGHMDRFTLGVALDESSRGGSSYIHQSLKPGDMVSVADITQGLPIDKMASHHIFIAGGIGITALLAMIKRLKDTNQDYHLHYAVRTATDVAFKPLLAELEPHITIYDKSQGQRLDMTEILQHRIWNSHVYVCGPQRMIDAVVQTATAVDMAPSEVHYELFQGDTTGDPFTVEVISPDRKAEELQVGAEKSLLEVVRDAGFEIGSSCEVGNCGACRVRVRCGRVQHRGTALTESEQRSEMLACVSRGIGHIVVEVGE</sequence>
<feature type="domain" description="2Fe-2S ferredoxin-type" evidence="9">
    <location>
        <begin position="479"/>
        <end position="566"/>
    </location>
</feature>
<evidence type="ECO:0000256" key="7">
    <source>
        <dbReference type="ARBA" id="ARBA00023004"/>
    </source>
</evidence>
<feature type="domain" description="FAD-binding FR-type" evidence="11">
    <location>
        <begin position="252"/>
        <end position="361"/>
    </location>
</feature>
<keyword evidence="12" id="KW-0808">Transferase</keyword>
<dbReference type="PRINTS" id="PR00409">
    <property type="entry name" value="PHDIOXRDTASE"/>
</dbReference>
<keyword evidence="8" id="KW-0411">Iron-sulfur</keyword>
<dbReference type="SUPFAM" id="SSF50800">
    <property type="entry name" value="PK beta-barrel domain-like"/>
    <property type="match status" value="1"/>
</dbReference>
<evidence type="ECO:0000259" key="10">
    <source>
        <dbReference type="PROSITE" id="PS51340"/>
    </source>
</evidence>
<evidence type="ECO:0000259" key="9">
    <source>
        <dbReference type="PROSITE" id="PS51085"/>
    </source>
</evidence>
<protein>
    <submittedName>
        <fullName evidence="12">Vanillate O-demethylase oxidoreductase</fullName>
    </submittedName>
</protein>
<evidence type="ECO:0000256" key="8">
    <source>
        <dbReference type="ARBA" id="ARBA00023014"/>
    </source>
</evidence>
<dbReference type="OrthoDB" id="5390at2759"/>
<feature type="domain" description="MOSC" evidence="10">
    <location>
        <begin position="41"/>
        <end position="190"/>
    </location>
</feature>
<keyword evidence="4" id="KW-0001">2Fe-2S</keyword>
<dbReference type="SMR" id="A0A317X015"/>
<dbReference type="GO" id="GO:0016491">
    <property type="term" value="F:oxidoreductase activity"/>
    <property type="evidence" value="ECO:0007669"/>
    <property type="project" value="UniProtKB-KW"/>
</dbReference>
<dbReference type="InterPro" id="IPR017938">
    <property type="entry name" value="Riboflavin_synthase-like_b-brl"/>
</dbReference>
<dbReference type="PANTHER" id="PTHR30212">
    <property type="entry name" value="PROTEIN YIIM"/>
    <property type="match status" value="1"/>
</dbReference>
<dbReference type="InterPro" id="IPR054582">
    <property type="entry name" value="DmmA-like_N"/>
</dbReference>
<dbReference type="GO" id="GO:0030151">
    <property type="term" value="F:molybdenum ion binding"/>
    <property type="evidence" value="ECO:0007669"/>
    <property type="project" value="InterPro"/>
</dbReference>
<name>A0A317X015_9EURO</name>
<dbReference type="InterPro" id="IPR017927">
    <property type="entry name" value="FAD-bd_FR_type"/>
</dbReference>
<keyword evidence="6" id="KW-0560">Oxidoreductase</keyword>
<evidence type="ECO:0000259" key="11">
    <source>
        <dbReference type="PROSITE" id="PS51384"/>
    </source>
</evidence>
<dbReference type="SUPFAM" id="SSF52343">
    <property type="entry name" value="Ferredoxin reductase-like, C-terminal NADP-linked domain"/>
    <property type="match status" value="1"/>
</dbReference>
<reference evidence="12 13" key="1">
    <citation type="submission" date="2016-12" db="EMBL/GenBank/DDBJ databases">
        <title>The genomes of Aspergillus section Nigri reveals drivers in fungal speciation.</title>
        <authorList>
            <consortium name="DOE Joint Genome Institute"/>
            <person name="Vesth T.C."/>
            <person name="Nybo J."/>
            <person name="Theobald S."/>
            <person name="Brandl J."/>
            <person name="Frisvad J.C."/>
            <person name="Nielsen K.F."/>
            <person name="Lyhne E.K."/>
            <person name="Kogle M.E."/>
            <person name="Kuo A."/>
            <person name="Riley R."/>
            <person name="Clum A."/>
            <person name="Nolan M."/>
            <person name="Lipzen A."/>
            <person name="Salamov A."/>
            <person name="Henrissat B."/>
            <person name="Wiebenga A."/>
            <person name="De Vries R.P."/>
            <person name="Grigoriev I.V."/>
            <person name="Mortensen U.H."/>
            <person name="Andersen M.R."/>
            <person name="Baker S.E."/>
        </authorList>
    </citation>
    <scope>NUCLEOTIDE SEQUENCE [LARGE SCALE GENOMIC DNA]</scope>
    <source>
        <strain evidence="12 13">CBS 115572</strain>
    </source>
</reference>
<dbReference type="CDD" id="cd06185">
    <property type="entry name" value="PDR_like"/>
    <property type="match status" value="1"/>
</dbReference>
<gene>
    <name evidence="12" type="ORF">BO94DRAFT_533425</name>
</gene>
<dbReference type="PROSITE" id="PS51384">
    <property type="entry name" value="FAD_FR"/>
    <property type="match status" value="1"/>
</dbReference>
<evidence type="ECO:0000256" key="2">
    <source>
        <dbReference type="ARBA" id="ARBA00022630"/>
    </source>
</evidence>
<dbReference type="GO" id="GO:0032259">
    <property type="term" value="P:methylation"/>
    <property type="evidence" value="ECO:0007669"/>
    <property type="project" value="UniProtKB-KW"/>
</dbReference>